<keyword evidence="1" id="KW-0732">Signal</keyword>
<proteinExistence type="predicted"/>
<keyword evidence="2" id="KW-0175">Coiled coil</keyword>
<dbReference type="RefSeq" id="WP_138578284.1">
    <property type="nucleotide sequence ID" value="NZ_CP040818.1"/>
</dbReference>
<dbReference type="InterPro" id="IPR045974">
    <property type="entry name" value="DUF5930"/>
</dbReference>
<dbReference type="Pfam" id="PF19353">
    <property type="entry name" value="DUF5930"/>
    <property type="match status" value="1"/>
</dbReference>
<evidence type="ECO:0000256" key="2">
    <source>
        <dbReference type="SAM" id="Coils"/>
    </source>
</evidence>
<dbReference type="Gene3D" id="2.70.70.10">
    <property type="entry name" value="Glucose Permease (Domain IIA)"/>
    <property type="match status" value="1"/>
</dbReference>
<dbReference type="Proteomes" id="UP000305888">
    <property type="component" value="Chromosome"/>
</dbReference>
<keyword evidence="6" id="KW-1185">Reference proteome</keyword>
<dbReference type="EMBL" id="CP040818">
    <property type="protein sequence ID" value="QDL92959.1"/>
    <property type="molecule type" value="Genomic_DNA"/>
</dbReference>
<protein>
    <submittedName>
        <fullName evidence="5">M23 family peptidase</fullName>
    </submittedName>
</protein>
<dbReference type="AlphaFoldDB" id="A0A5B8G195"/>
<evidence type="ECO:0000313" key="6">
    <source>
        <dbReference type="Proteomes" id="UP000305888"/>
    </source>
</evidence>
<name>A0A5B8G195_9RHOB</name>
<dbReference type="InterPro" id="IPR050570">
    <property type="entry name" value="Cell_wall_metabolism_enzyme"/>
</dbReference>
<feature type="domain" description="M23ase beta-sheet core" evidence="3">
    <location>
        <begin position="340"/>
        <end position="434"/>
    </location>
</feature>
<accession>A0A5B8G195</accession>
<dbReference type="CDD" id="cd12797">
    <property type="entry name" value="M23_peptidase"/>
    <property type="match status" value="1"/>
</dbReference>
<dbReference type="SUPFAM" id="SSF51261">
    <property type="entry name" value="Duplicated hybrid motif"/>
    <property type="match status" value="1"/>
</dbReference>
<feature type="coiled-coil region" evidence="2">
    <location>
        <begin position="197"/>
        <end position="235"/>
    </location>
</feature>
<feature type="coiled-coil region" evidence="2">
    <location>
        <begin position="78"/>
        <end position="105"/>
    </location>
</feature>
<sequence>MAAKLRRVHGALGRVCPEQKVFIRSESATRCLRLSPVSQIALCAALAIGLSCTAVATARFTLGLMDGTSSEEQLSLLRQSYEQRIATLSHERDLARETARSAQERFQAAMVQVAASQADLVRAGEETRARELTLEAVREKLAQVVRVRDHALRENGTLTSQLAGAEGALDRRAGSETDLSSTLQTISYALSDSVRKGEQAEADAQALNDQLASMRDQAALERQRQQHMLEKLEEAVSVSLDGLDSLLASTGMNPDDLVAEIRKSYSGEGGPLIPASAVVSAYDDDPENVRVTALMQDMERIQLMRIAAAKLPLAKPVHVAYRLTSPFGVRRDPFTHRSHRHDGVDLAGPRGTPITSTAEGEVVFAGRQRGYGNVIKIRHAFGVETVYGHLSKIRVKRGEHVAVGDRIGDMGSTGRSTGSHLHYEIRIDGTAVNPLTYLKAAKNVL</sequence>
<dbReference type="PANTHER" id="PTHR21666:SF289">
    <property type="entry name" value="L-ALA--D-GLU ENDOPEPTIDASE"/>
    <property type="match status" value="1"/>
</dbReference>
<dbReference type="InterPro" id="IPR011055">
    <property type="entry name" value="Dup_hybrid_motif"/>
</dbReference>
<evidence type="ECO:0000259" key="4">
    <source>
        <dbReference type="Pfam" id="PF19353"/>
    </source>
</evidence>
<reference evidence="5 6" key="1">
    <citation type="submission" date="2019-06" db="EMBL/GenBank/DDBJ databases">
        <title>Genome sequence of Rhodobacteraceae bacterium D4M1.</title>
        <authorList>
            <person name="Cao J."/>
        </authorList>
    </citation>
    <scope>NUCLEOTIDE SEQUENCE [LARGE SCALE GENOMIC DNA]</scope>
    <source>
        <strain evidence="5 6">D4M1</strain>
    </source>
</reference>
<gene>
    <name evidence="5" type="ORF">FDP22_14910</name>
</gene>
<dbReference type="FunFam" id="2.70.70.10:FF:000006">
    <property type="entry name" value="M23 family peptidase"/>
    <property type="match status" value="1"/>
</dbReference>
<dbReference type="PANTHER" id="PTHR21666">
    <property type="entry name" value="PEPTIDASE-RELATED"/>
    <property type="match status" value="1"/>
</dbReference>
<dbReference type="OrthoDB" id="9805070at2"/>
<organism evidence="5 6">
    <name type="scientific">Paroceanicella profunda</name>
    <dbReference type="NCBI Taxonomy" id="2579971"/>
    <lineage>
        <taxon>Bacteria</taxon>
        <taxon>Pseudomonadati</taxon>
        <taxon>Pseudomonadota</taxon>
        <taxon>Alphaproteobacteria</taxon>
        <taxon>Rhodobacterales</taxon>
        <taxon>Paracoccaceae</taxon>
        <taxon>Paroceanicella</taxon>
    </lineage>
</organism>
<evidence type="ECO:0000259" key="3">
    <source>
        <dbReference type="Pfam" id="PF01551"/>
    </source>
</evidence>
<dbReference type="InterPro" id="IPR016047">
    <property type="entry name" value="M23ase_b-sheet_dom"/>
</dbReference>
<feature type="domain" description="DUF5930" evidence="4">
    <location>
        <begin position="6"/>
        <end position="322"/>
    </location>
</feature>
<dbReference type="KEGG" id="ppru:FDP22_14910"/>
<dbReference type="GO" id="GO:0004222">
    <property type="term" value="F:metalloendopeptidase activity"/>
    <property type="evidence" value="ECO:0007669"/>
    <property type="project" value="TreeGrafter"/>
</dbReference>
<evidence type="ECO:0000256" key="1">
    <source>
        <dbReference type="ARBA" id="ARBA00022729"/>
    </source>
</evidence>
<dbReference type="Pfam" id="PF01551">
    <property type="entry name" value="Peptidase_M23"/>
    <property type="match status" value="1"/>
</dbReference>
<evidence type="ECO:0000313" key="5">
    <source>
        <dbReference type="EMBL" id="QDL92959.1"/>
    </source>
</evidence>